<dbReference type="HOGENOM" id="CLU_1275217_0_0_1"/>
<reference evidence="3" key="3">
    <citation type="submission" date="2015-06" db="UniProtKB">
        <authorList>
            <consortium name="EnsemblProtists"/>
        </authorList>
    </citation>
    <scope>IDENTIFICATION</scope>
</reference>
<feature type="compositionally biased region" description="Polar residues" evidence="1">
    <location>
        <begin position="196"/>
        <end position="217"/>
    </location>
</feature>
<dbReference type="GeneID" id="17306689"/>
<organism evidence="2">
    <name type="scientific">Guillardia theta (strain CCMP2712)</name>
    <name type="common">Cryptophyte</name>
    <dbReference type="NCBI Taxonomy" id="905079"/>
    <lineage>
        <taxon>Eukaryota</taxon>
        <taxon>Cryptophyceae</taxon>
        <taxon>Pyrenomonadales</taxon>
        <taxon>Geminigeraceae</taxon>
        <taxon>Guillardia</taxon>
    </lineage>
</organism>
<sequence>MAELMRESGGPERTVQALRRFGKNERAVAPGMKALAVQMEGYAVGECGESLREEISGLAMEGVRGYQEHGGIFQSACKLIEWVASDRQAAQRICDEENILAFILGVRLHKNDPEVLLAGLNGLRALARVSPLLRNIVRQQRLSLVDLVVGMLGGNLAIKEAAAELFSFVVLDGDQVSDNTPGSGGRGSSEDLSAGTADQESLDTDTSTSNQLGFDYV</sequence>
<protein>
    <submittedName>
        <fullName evidence="2 3">Uncharacterized protein</fullName>
    </submittedName>
</protein>
<gene>
    <name evidence="2" type="ORF">GUITHDRAFT_151301</name>
</gene>
<evidence type="ECO:0000313" key="4">
    <source>
        <dbReference type="Proteomes" id="UP000011087"/>
    </source>
</evidence>
<dbReference type="KEGG" id="gtt:GUITHDRAFT_151301"/>
<evidence type="ECO:0000313" key="2">
    <source>
        <dbReference type="EMBL" id="EKX49817.1"/>
    </source>
</evidence>
<accession>L1JN13</accession>
<evidence type="ECO:0000313" key="3">
    <source>
        <dbReference type="EnsemblProtists" id="EKX49817"/>
    </source>
</evidence>
<reference evidence="2 4" key="1">
    <citation type="journal article" date="2012" name="Nature">
        <title>Algal genomes reveal evolutionary mosaicism and the fate of nucleomorphs.</title>
        <authorList>
            <consortium name="DOE Joint Genome Institute"/>
            <person name="Curtis B.A."/>
            <person name="Tanifuji G."/>
            <person name="Burki F."/>
            <person name="Gruber A."/>
            <person name="Irimia M."/>
            <person name="Maruyama S."/>
            <person name="Arias M.C."/>
            <person name="Ball S.G."/>
            <person name="Gile G.H."/>
            <person name="Hirakawa Y."/>
            <person name="Hopkins J.F."/>
            <person name="Kuo A."/>
            <person name="Rensing S.A."/>
            <person name="Schmutz J."/>
            <person name="Symeonidi A."/>
            <person name="Elias M."/>
            <person name="Eveleigh R.J."/>
            <person name="Herman E.K."/>
            <person name="Klute M.J."/>
            <person name="Nakayama T."/>
            <person name="Obornik M."/>
            <person name="Reyes-Prieto A."/>
            <person name="Armbrust E.V."/>
            <person name="Aves S.J."/>
            <person name="Beiko R.G."/>
            <person name="Coutinho P."/>
            <person name="Dacks J.B."/>
            <person name="Durnford D.G."/>
            <person name="Fast N.M."/>
            <person name="Green B.R."/>
            <person name="Grisdale C.J."/>
            <person name="Hempel F."/>
            <person name="Henrissat B."/>
            <person name="Hoppner M.P."/>
            <person name="Ishida K."/>
            <person name="Kim E."/>
            <person name="Koreny L."/>
            <person name="Kroth P.G."/>
            <person name="Liu Y."/>
            <person name="Malik S.B."/>
            <person name="Maier U.G."/>
            <person name="McRose D."/>
            <person name="Mock T."/>
            <person name="Neilson J.A."/>
            <person name="Onodera N.T."/>
            <person name="Poole A.M."/>
            <person name="Pritham E.J."/>
            <person name="Richards T.A."/>
            <person name="Rocap G."/>
            <person name="Roy S.W."/>
            <person name="Sarai C."/>
            <person name="Schaack S."/>
            <person name="Shirato S."/>
            <person name="Slamovits C.H."/>
            <person name="Spencer D.F."/>
            <person name="Suzuki S."/>
            <person name="Worden A.Z."/>
            <person name="Zauner S."/>
            <person name="Barry K."/>
            <person name="Bell C."/>
            <person name="Bharti A.K."/>
            <person name="Crow J.A."/>
            <person name="Grimwood J."/>
            <person name="Kramer R."/>
            <person name="Lindquist E."/>
            <person name="Lucas S."/>
            <person name="Salamov A."/>
            <person name="McFadden G.I."/>
            <person name="Lane C.E."/>
            <person name="Keeling P.J."/>
            <person name="Gray M.W."/>
            <person name="Grigoriev I.V."/>
            <person name="Archibald J.M."/>
        </authorList>
    </citation>
    <scope>NUCLEOTIDE SEQUENCE</scope>
    <source>
        <strain evidence="2 4">CCMP2712</strain>
    </source>
</reference>
<keyword evidence="4" id="KW-1185">Reference proteome</keyword>
<dbReference type="AlphaFoldDB" id="L1JN13"/>
<proteinExistence type="predicted"/>
<evidence type="ECO:0000256" key="1">
    <source>
        <dbReference type="SAM" id="MobiDB-lite"/>
    </source>
</evidence>
<dbReference type="Proteomes" id="UP000011087">
    <property type="component" value="Unassembled WGS sequence"/>
</dbReference>
<dbReference type="RefSeq" id="XP_005836797.1">
    <property type="nucleotide sequence ID" value="XM_005836740.1"/>
</dbReference>
<feature type="region of interest" description="Disordered" evidence="1">
    <location>
        <begin position="179"/>
        <end position="217"/>
    </location>
</feature>
<reference evidence="4" key="2">
    <citation type="submission" date="2012-11" db="EMBL/GenBank/DDBJ databases">
        <authorList>
            <person name="Kuo A."/>
            <person name="Curtis B.A."/>
            <person name="Tanifuji G."/>
            <person name="Burki F."/>
            <person name="Gruber A."/>
            <person name="Irimia M."/>
            <person name="Maruyama S."/>
            <person name="Arias M.C."/>
            <person name="Ball S.G."/>
            <person name="Gile G.H."/>
            <person name="Hirakawa Y."/>
            <person name="Hopkins J.F."/>
            <person name="Rensing S.A."/>
            <person name="Schmutz J."/>
            <person name="Symeonidi A."/>
            <person name="Elias M."/>
            <person name="Eveleigh R.J."/>
            <person name="Herman E.K."/>
            <person name="Klute M.J."/>
            <person name="Nakayama T."/>
            <person name="Obornik M."/>
            <person name="Reyes-Prieto A."/>
            <person name="Armbrust E.V."/>
            <person name="Aves S.J."/>
            <person name="Beiko R.G."/>
            <person name="Coutinho P."/>
            <person name="Dacks J.B."/>
            <person name="Durnford D.G."/>
            <person name="Fast N.M."/>
            <person name="Green B.R."/>
            <person name="Grisdale C."/>
            <person name="Hempe F."/>
            <person name="Henrissat B."/>
            <person name="Hoppner M.P."/>
            <person name="Ishida K.-I."/>
            <person name="Kim E."/>
            <person name="Koreny L."/>
            <person name="Kroth P.G."/>
            <person name="Liu Y."/>
            <person name="Malik S.-B."/>
            <person name="Maier U.G."/>
            <person name="McRose D."/>
            <person name="Mock T."/>
            <person name="Neilson J.A."/>
            <person name="Onodera N.T."/>
            <person name="Poole A.M."/>
            <person name="Pritham E.J."/>
            <person name="Richards T.A."/>
            <person name="Rocap G."/>
            <person name="Roy S.W."/>
            <person name="Sarai C."/>
            <person name="Schaack S."/>
            <person name="Shirato S."/>
            <person name="Slamovits C.H."/>
            <person name="Spencer D.F."/>
            <person name="Suzuki S."/>
            <person name="Worden A.Z."/>
            <person name="Zauner S."/>
            <person name="Barry K."/>
            <person name="Bell C."/>
            <person name="Bharti A.K."/>
            <person name="Crow J.A."/>
            <person name="Grimwood J."/>
            <person name="Kramer R."/>
            <person name="Lindquist E."/>
            <person name="Lucas S."/>
            <person name="Salamov A."/>
            <person name="McFadden G.I."/>
            <person name="Lane C.E."/>
            <person name="Keeling P.J."/>
            <person name="Gray M.W."/>
            <person name="Grigoriev I.V."/>
            <person name="Archibald J.M."/>
        </authorList>
    </citation>
    <scope>NUCLEOTIDE SEQUENCE</scope>
    <source>
        <strain evidence="4">CCMP2712</strain>
    </source>
</reference>
<name>L1JN13_GUITC</name>
<dbReference type="EnsemblProtists" id="EKX49817">
    <property type="protein sequence ID" value="EKX49817"/>
    <property type="gene ID" value="GUITHDRAFT_151301"/>
</dbReference>
<feature type="non-terminal residue" evidence="2">
    <location>
        <position position="217"/>
    </location>
</feature>
<dbReference type="EMBL" id="JH992980">
    <property type="protein sequence ID" value="EKX49817.1"/>
    <property type="molecule type" value="Genomic_DNA"/>
</dbReference>
<dbReference type="PaxDb" id="55529-EKX49817"/>